<dbReference type="EMBL" id="JACIIV010000003">
    <property type="protein sequence ID" value="MBB6226356.1"/>
    <property type="molecule type" value="Genomic_DNA"/>
</dbReference>
<name>A0A841L215_9SPHN</name>
<evidence type="ECO:0000313" key="2">
    <source>
        <dbReference type="Proteomes" id="UP000538147"/>
    </source>
</evidence>
<sequence length="86" mass="9213">MADITRDGEDFVVAAEVIATALHLAPADVPGLLRAGSIKTLSEEGVGDDEGRWRLTFNHNGRRLRLVVDATGAIVTRSVVDFGRTP</sequence>
<accession>A0A841L215</accession>
<evidence type="ECO:0008006" key="3">
    <source>
        <dbReference type="Google" id="ProtNLM"/>
    </source>
</evidence>
<organism evidence="1 2">
    <name type="scientific">Polymorphobacter multimanifer</name>
    <dbReference type="NCBI Taxonomy" id="1070431"/>
    <lineage>
        <taxon>Bacteria</taxon>
        <taxon>Pseudomonadati</taxon>
        <taxon>Pseudomonadota</taxon>
        <taxon>Alphaproteobacteria</taxon>
        <taxon>Sphingomonadales</taxon>
        <taxon>Sphingosinicellaceae</taxon>
        <taxon>Polymorphobacter</taxon>
    </lineage>
</organism>
<dbReference type="Proteomes" id="UP000538147">
    <property type="component" value="Unassembled WGS sequence"/>
</dbReference>
<proteinExistence type="predicted"/>
<evidence type="ECO:0000313" key="1">
    <source>
        <dbReference type="EMBL" id="MBB6226356.1"/>
    </source>
</evidence>
<reference evidence="1 2" key="1">
    <citation type="submission" date="2020-08" db="EMBL/GenBank/DDBJ databases">
        <title>Genomic Encyclopedia of Type Strains, Phase IV (KMG-IV): sequencing the most valuable type-strain genomes for metagenomic binning, comparative biology and taxonomic classification.</title>
        <authorList>
            <person name="Goeker M."/>
        </authorList>
    </citation>
    <scope>NUCLEOTIDE SEQUENCE [LARGE SCALE GENOMIC DNA]</scope>
    <source>
        <strain evidence="1 2">DSM 102189</strain>
    </source>
</reference>
<comment type="caution">
    <text evidence="1">The sequence shown here is derived from an EMBL/GenBank/DDBJ whole genome shotgun (WGS) entry which is preliminary data.</text>
</comment>
<dbReference type="AlphaFoldDB" id="A0A841L215"/>
<protein>
    <recommendedName>
        <fullName evidence="3">PepSY domain-containing protein</fullName>
    </recommendedName>
</protein>
<gene>
    <name evidence="1" type="ORF">FHS79_000510</name>
</gene>
<keyword evidence="2" id="KW-1185">Reference proteome</keyword>
<dbReference type="InterPro" id="IPR045389">
    <property type="entry name" value="DUF6522"/>
</dbReference>
<dbReference type="Pfam" id="PF20132">
    <property type="entry name" value="DUF6522"/>
    <property type="match status" value="1"/>
</dbReference>
<dbReference type="RefSeq" id="WP_184194897.1">
    <property type="nucleotide sequence ID" value="NZ_BMOX01000095.1"/>
</dbReference>